<feature type="binding site" evidence="2">
    <location>
        <position position="11"/>
    </location>
    <ligand>
        <name>a divalent metal cation</name>
        <dbReference type="ChEBI" id="CHEBI:60240"/>
        <label>1</label>
    </ligand>
</feature>
<dbReference type="InterPro" id="IPR018228">
    <property type="entry name" value="DNase_TatD-rel_CS"/>
</dbReference>
<accession>A0AAE1JPX2</accession>
<dbReference type="AlphaFoldDB" id="A0AAE1JPX2"/>
<dbReference type="InterPro" id="IPR001130">
    <property type="entry name" value="TatD-like"/>
</dbReference>
<dbReference type="PIRSF" id="PIRSF005902">
    <property type="entry name" value="DNase_TatD"/>
    <property type="match status" value="1"/>
</dbReference>
<dbReference type="GO" id="GO:0046872">
    <property type="term" value="F:metal ion binding"/>
    <property type="evidence" value="ECO:0007669"/>
    <property type="project" value="UniProtKB-KW"/>
</dbReference>
<feature type="binding site" evidence="2">
    <location>
        <position position="208"/>
    </location>
    <ligand>
        <name>a divalent metal cation</name>
        <dbReference type="ChEBI" id="CHEBI:60240"/>
        <label>1</label>
    </ligand>
</feature>
<dbReference type="GO" id="GO:0016788">
    <property type="term" value="F:hydrolase activity, acting on ester bonds"/>
    <property type="evidence" value="ECO:0007669"/>
    <property type="project" value="InterPro"/>
</dbReference>
<feature type="binding site" evidence="2">
    <location>
        <position position="133"/>
    </location>
    <ligand>
        <name>a divalent metal cation</name>
        <dbReference type="ChEBI" id="CHEBI:60240"/>
        <label>2</label>
    </ligand>
</feature>
<dbReference type="PANTHER" id="PTHR47176">
    <property type="entry name" value="OSJNBA0020J04.13 PROTEIN"/>
    <property type="match status" value="1"/>
</dbReference>
<feature type="binding site" evidence="2">
    <location>
        <position position="95"/>
    </location>
    <ligand>
        <name>a divalent metal cation</name>
        <dbReference type="ChEBI" id="CHEBI:60240"/>
        <label>1</label>
    </ligand>
</feature>
<dbReference type="Proteomes" id="UP001293593">
    <property type="component" value="Unassembled WGS sequence"/>
</dbReference>
<evidence type="ECO:0000313" key="3">
    <source>
        <dbReference type="EMBL" id="KAK4272282.1"/>
    </source>
</evidence>
<gene>
    <name evidence="3" type="ORF">QN277_020863</name>
</gene>
<proteinExistence type="predicted"/>
<feature type="binding site" evidence="2">
    <location>
        <position position="158"/>
    </location>
    <ligand>
        <name>a divalent metal cation</name>
        <dbReference type="ChEBI" id="CHEBI:60240"/>
        <label>2</label>
    </ligand>
</feature>
<keyword evidence="4" id="KW-1185">Reference proteome</keyword>
<name>A0AAE1JPX2_9FABA</name>
<dbReference type="Gene3D" id="3.20.20.140">
    <property type="entry name" value="Metal-dependent hydrolases"/>
    <property type="match status" value="1"/>
</dbReference>
<dbReference type="PANTHER" id="PTHR47176:SF1">
    <property type="entry name" value="OS04G0577500 PROTEIN"/>
    <property type="match status" value="1"/>
</dbReference>
<comment type="caution">
    <text evidence="3">The sequence shown here is derived from an EMBL/GenBank/DDBJ whole genome shotgun (WGS) entry which is preliminary data.</text>
</comment>
<dbReference type="CDD" id="cd01310">
    <property type="entry name" value="TatD_DNAse"/>
    <property type="match status" value="1"/>
</dbReference>
<keyword evidence="2" id="KW-0479">Metal-binding</keyword>
<dbReference type="PROSITE" id="PS01091">
    <property type="entry name" value="TATD_3"/>
    <property type="match status" value="1"/>
</dbReference>
<reference evidence="3" key="1">
    <citation type="submission" date="2023-10" db="EMBL/GenBank/DDBJ databases">
        <title>Chromosome-level genome of the transformable northern wattle, Acacia crassicarpa.</title>
        <authorList>
            <person name="Massaro I."/>
            <person name="Sinha N.R."/>
            <person name="Poethig S."/>
            <person name="Leichty A.R."/>
        </authorList>
    </citation>
    <scope>NUCLEOTIDE SEQUENCE</scope>
    <source>
        <strain evidence="3">Acra3RX</strain>
        <tissue evidence="3">Leaf</tissue>
    </source>
</reference>
<keyword evidence="1" id="KW-0378">Hydrolase</keyword>
<dbReference type="Pfam" id="PF01026">
    <property type="entry name" value="TatD_DNase"/>
    <property type="match status" value="1"/>
</dbReference>
<organism evidence="3 4">
    <name type="scientific">Acacia crassicarpa</name>
    <name type="common">northern wattle</name>
    <dbReference type="NCBI Taxonomy" id="499986"/>
    <lineage>
        <taxon>Eukaryota</taxon>
        <taxon>Viridiplantae</taxon>
        <taxon>Streptophyta</taxon>
        <taxon>Embryophyta</taxon>
        <taxon>Tracheophyta</taxon>
        <taxon>Spermatophyta</taxon>
        <taxon>Magnoliopsida</taxon>
        <taxon>eudicotyledons</taxon>
        <taxon>Gunneridae</taxon>
        <taxon>Pentapetalae</taxon>
        <taxon>rosids</taxon>
        <taxon>fabids</taxon>
        <taxon>Fabales</taxon>
        <taxon>Fabaceae</taxon>
        <taxon>Caesalpinioideae</taxon>
        <taxon>mimosoid clade</taxon>
        <taxon>Acacieae</taxon>
        <taxon>Acacia</taxon>
    </lineage>
</organism>
<evidence type="ECO:0000256" key="1">
    <source>
        <dbReference type="ARBA" id="ARBA00022801"/>
    </source>
</evidence>
<evidence type="ECO:0000313" key="4">
    <source>
        <dbReference type="Proteomes" id="UP001293593"/>
    </source>
</evidence>
<sequence>MKMKLFDAHCHLQDPRILDKTPQLINTAQEVGVAYFAVNGISEKDWHLVEDMSHNYPSVIPCFGLHPWFIADRSSNWFESLREYLDATPSAAVGEIGLDRGLLAKHSKFSDQVEILRPQLELAKELNKPASVHCVDAFDDLLQLMKSMGPFPAGIILHSYIGSAEMVPEFSKLGAYFSFSGHLLFLKPDEAKEVLKTVPRDRILLETDGPDGLLRIKVDTLFLVEGDPALPPNLRGQTIVCNFDASTLPNETLNHPANILNVLDYVASLLEIPKEELVKLSECCRHILI</sequence>
<dbReference type="SUPFAM" id="SSF51556">
    <property type="entry name" value="Metallo-dependent hydrolases"/>
    <property type="match status" value="1"/>
</dbReference>
<dbReference type="InterPro" id="IPR032466">
    <property type="entry name" value="Metal_Hydrolase"/>
</dbReference>
<feature type="binding site" evidence="2">
    <location>
        <position position="9"/>
    </location>
    <ligand>
        <name>a divalent metal cation</name>
        <dbReference type="ChEBI" id="CHEBI:60240"/>
        <label>1</label>
    </ligand>
</feature>
<dbReference type="EMBL" id="JAWXYG010000005">
    <property type="protein sequence ID" value="KAK4272282.1"/>
    <property type="molecule type" value="Genomic_DNA"/>
</dbReference>
<evidence type="ECO:0000256" key="2">
    <source>
        <dbReference type="PIRSR" id="PIRSR005902-1"/>
    </source>
</evidence>
<protein>
    <submittedName>
        <fullName evidence="3">Uncharacterized protein</fullName>
    </submittedName>
</protein>